<sequence>MFQQISRLRQTAVVVAAALATVAGVAVPAAADYHYGFPGEETQWHAVTYAGGPISSRSTPGEARDNHGDLLHAWRGADNNSIWISLNNGPAYPLPATSGSPGYAQTHAAPVVIWTDDGFRGNFRIFHTGTDGHLYQHRIQLNTSYQLPGTLPFATKIPNDARTSDELSVAAAALPNNSYMLAWNSQTNNDIWTMFYDGSGSGFTTPAVASGAQSHKAPSSPPR</sequence>
<evidence type="ECO:0000313" key="3">
    <source>
        <dbReference type="Proteomes" id="UP000606172"/>
    </source>
</evidence>
<evidence type="ECO:0000256" key="1">
    <source>
        <dbReference type="SAM" id="SignalP"/>
    </source>
</evidence>
<proteinExistence type="predicted"/>
<dbReference type="SUPFAM" id="SSF89372">
    <property type="entry name" value="Fucose-specific lectin"/>
    <property type="match status" value="1"/>
</dbReference>
<dbReference type="AlphaFoldDB" id="A0A919RIV5"/>
<keyword evidence="1" id="KW-0732">Signal</keyword>
<accession>A0A919RIV5</accession>
<reference evidence="2" key="1">
    <citation type="submission" date="2021-01" db="EMBL/GenBank/DDBJ databases">
        <title>Whole genome shotgun sequence of Sinosporangium siamense NBRC 109515.</title>
        <authorList>
            <person name="Komaki H."/>
            <person name="Tamura T."/>
        </authorList>
    </citation>
    <scope>NUCLEOTIDE SEQUENCE</scope>
    <source>
        <strain evidence="2">NBRC 109515</strain>
    </source>
</reference>
<gene>
    <name evidence="2" type="ORF">Ssi02_43380</name>
</gene>
<dbReference type="RefSeq" id="WP_204028051.1">
    <property type="nucleotide sequence ID" value="NZ_BOOW01000028.1"/>
</dbReference>
<protein>
    <submittedName>
        <fullName evidence="2">Uncharacterized protein</fullName>
    </submittedName>
</protein>
<evidence type="ECO:0000313" key="2">
    <source>
        <dbReference type="EMBL" id="GII94107.1"/>
    </source>
</evidence>
<feature type="signal peptide" evidence="1">
    <location>
        <begin position="1"/>
        <end position="31"/>
    </location>
</feature>
<organism evidence="2 3">
    <name type="scientific">Sinosporangium siamense</name>
    <dbReference type="NCBI Taxonomy" id="1367973"/>
    <lineage>
        <taxon>Bacteria</taxon>
        <taxon>Bacillati</taxon>
        <taxon>Actinomycetota</taxon>
        <taxon>Actinomycetes</taxon>
        <taxon>Streptosporangiales</taxon>
        <taxon>Streptosporangiaceae</taxon>
        <taxon>Sinosporangium</taxon>
    </lineage>
</organism>
<keyword evidence="3" id="KW-1185">Reference proteome</keyword>
<feature type="chain" id="PRO_5036882762" evidence="1">
    <location>
        <begin position="32"/>
        <end position="223"/>
    </location>
</feature>
<dbReference type="Proteomes" id="UP000606172">
    <property type="component" value="Unassembled WGS sequence"/>
</dbReference>
<name>A0A919RIV5_9ACTN</name>
<dbReference type="EMBL" id="BOOW01000028">
    <property type="protein sequence ID" value="GII94107.1"/>
    <property type="molecule type" value="Genomic_DNA"/>
</dbReference>
<comment type="caution">
    <text evidence="2">The sequence shown here is derived from an EMBL/GenBank/DDBJ whole genome shotgun (WGS) entry which is preliminary data.</text>
</comment>